<keyword evidence="1" id="KW-0732">Signal</keyword>
<sequence>MKKTILPVLLIIMLLVLTVPAGANSDKVTIFYNDYKLNVKSPVYVENGRTFIPMRDFFGAVGVQVEWSEILNRATAYYHDKTLIFEPGMMHAYINAKKTELEQGAKLVNGAVYIPLRFFSEQLGFIVDYKETTTGKNISIVNRVTGKTTNEGIVQIPKLTENEKVKVDPNEITSDYHLWQNSAEKHMVGTEGNLIKALSTGKTIEVYNIDKATGENTKKEQSMDKRFTYLNNVNVEGNEFIIKANIPEQDKDQVGIGSPLNNVPLRKIDTYYGKYRLYHSDEDYEYLTVNSKGEITGAGRDTIRGNVLEVEGTISNDMAKGWAKATNGAYCFAAKDEIVLLNNYNLRYNIKTDKVVEQNIVATNGDRFLVMQVVKENGKTSKIYSTVIDKNEKVIKHYDLLKYFEENRIKVSNVITQGDTVYFMVDAGATFYLGSYDLSANTYSIDEVPIGGNLKQLIPGIAKIYLFGQDADNYYYLPIN</sequence>
<organism evidence="3 4">
    <name type="scientific">Desulfonispora thiosulfatigenes DSM 11270</name>
    <dbReference type="NCBI Taxonomy" id="656914"/>
    <lineage>
        <taxon>Bacteria</taxon>
        <taxon>Bacillati</taxon>
        <taxon>Bacillota</taxon>
        <taxon>Clostridia</taxon>
        <taxon>Eubacteriales</taxon>
        <taxon>Peptococcaceae</taxon>
        <taxon>Desulfonispora</taxon>
    </lineage>
</organism>
<dbReference type="OrthoDB" id="1803727at2"/>
<dbReference type="RefSeq" id="WP_084052858.1">
    <property type="nucleotide sequence ID" value="NZ_FWWT01000015.1"/>
</dbReference>
<feature type="signal peptide" evidence="1">
    <location>
        <begin position="1"/>
        <end position="23"/>
    </location>
</feature>
<dbReference type="InterPro" id="IPR036582">
    <property type="entry name" value="Mao_N_sf"/>
</dbReference>
<reference evidence="3 4" key="1">
    <citation type="submission" date="2017-04" db="EMBL/GenBank/DDBJ databases">
        <authorList>
            <person name="Afonso C.L."/>
            <person name="Miller P.J."/>
            <person name="Scott M.A."/>
            <person name="Spackman E."/>
            <person name="Goraichik I."/>
            <person name="Dimitrov K.M."/>
            <person name="Suarez D.L."/>
            <person name="Swayne D.E."/>
        </authorList>
    </citation>
    <scope>NUCLEOTIDE SEQUENCE [LARGE SCALE GENOMIC DNA]</scope>
    <source>
        <strain evidence="3 4">DSM 11270</strain>
    </source>
</reference>
<evidence type="ECO:0000256" key="1">
    <source>
        <dbReference type="SAM" id="SignalP"/>
    </source>
</evidence>
<protein>
    <submittedName>
        <fullName evidence="3">Copper amine oxidase N-terminal domain-containing protein</fullName>
    </submittedName>
</protein>
<dbReference type="Gene3D" id="3.30.457.10">
    <property type="entry name" value="Copper amine oxidase-like, N-terminal domain"/>
    <property type="match status" value="1"/>
</dbReference>
<dbReference type="STRING" id="656914.SAMN00017405_1880"/>
<gene>
    <name evidence="3" type="ORF">SAMN00017405_1880</name>
</gene>
<feature type="domain" description="Copper amine oxidase-like N-terminal" evidence="2">
    <location>
        <begin position="33"/>
        <end position="133"/>
    </location>
</feature>
<keyword evidence="4" id="KW-1185">Reference proteome</keyword>
<dbReference type="SUPFAM" id="SSF55383">
    <property type="entry name" value="Copper amine oxidase, domain N"/>
    <property type="match status" value="1"/>
</dbReference>
<dbReference type="AlphaFoldDB" id="A0A1W1V4P0"/>
<feature type="chain" id="PRO_5012370803" evidence="1">
    <location>
        <begin position="24"/>
        <end position="480"/>
    </location>
</feature>
<dbReference type="InterPro" id="IPR012854">
    <property type="entry name" value="Cu_amine_oxidase-like_N"/>
</dbReference>
<evidence type="ECO:0000313" key="3">
    <source>
        <dbReference type="EMBL" id="SMB88305.1"/>
    </source>
</evidence>
<dbReference type="Proteomes" id="UP000192731">
    <property type="component" value="Unassembled WGS sequence"/>
</dbReference>
<evidence type="ECO:0000313" key="4">
    <source>
        <dbReference type="Proteomes" id="UP000192731"/>
    </source>
</evidence>
<proteinExistence type="predicted"/>
<dbReference type="Pfam" id="PF07833">
    <property type="entry name" value="Cu_amine_oxidN1"/>
    <property type="match status" value="1"/>
</dbReference>
<evidence type="ECO:0000259" key="2">
    <source>
        <dbReference type="Pfam" id="PF07833"/>
    </source>
</evidence>
<name>A0A1W1V4P0_DESTI</name>
<accession>A0A1W1V4P0</accession>
<dbReference type="EMBL" id="FWWT01000015">
    <property type="protein sequence ID" value="SMB88305.1"/>
    <property type="molecule type" value="Genomic_DNA"/>
</dbReference>